<dbReference type="InterPro" id="IPR052162">
    <property type="entry name" value="Sensor_kinase/Photoreceptor"/>
</dbReference>
<organism evidence="7 8">
    <name type="scientific">Fibrisoma montanum</name>
    <dbReference type="NCBI Taxonomy" id="2305895"/>
    <lineage>
        <taxon>Bacteria</taxon>
        <taxon>Pseudomonadati</taxon>
        <taxon>Bacteroidota</taxon>
        <taxon>Cytophagia</taxon>
        <taxon>Cytophagales</taxon>
        <taxon>Spirosomataceae</taxon>
        <taxon>Fibrisoma</taxon>
    </lineage>
</organism>
<sequence>MSIVSDHHELVSTTRLQAILDASLNGIMAFTAVRNTSRQIIDFVCTSANRAACRLLNRSVDQLVGQRMLTLFSANREVGFFDAYVATVESGVDQRLERYYAADGLQAWYDVNAVKFEDGIVVTFIDITLQKQAQLTQQQQASRLQSVLNGSLTSIALMTPVRDETDTITDFVFADVNLSLAQLTNRPVESLRGQRVSTYFPYYKIGGLFDFYKQAIETGQPLRFEVPYYADGVRGWFDILVAPQSDGIVVNFVDISPVKKAQMAREQTSALLQTVMDNSLTGITKLEAVRDEANRLIDFRFALANQTMRQITGRPLEDLLGRLQSELFPHQMTNGLFDRYRTVAETGEPARFEWCNPEETIWFDISVVQHHHGVIITFLDISAIKQAQLDQQQQARVLKQIVEGSLNGLLACEPMRDKQGLIYDLRMSLVNQAASRLNGRPVDELVGRSLLEAFPSIARSGIMSHYLHTARTGEIQRFETAYNFDGLQNWYDIAVTPLGKGHILISFVDISSSKHLQQQLELSVADLKRSNESLQQFAYVASHDLQEPLRKIQAFGDLLGEQFGPMVGDDGQTLIHRMQGAAARMQDLIKALLMYSRTATHQQPYQRVDLNRLTREVLGDLDTAIAEHQAQIHVDSLPTLIGDATQLRQLFQNLLSNALKFTAPHNTARIVIRARRVDPSDLPAPLYGQSRPFVALDIADNGIGFDMKYQERIFRLFERLHGRSQYTGTGIGLAICKRVVDNHGGHITARSELGQGTTFTVYLPLPD</sequence>
<dbReference type="Gene3D" id="3.30.450.20">
    <property type="entry name" value="PAS domain"/>
    <property type="match status" value="4"/>
</dbReference>
<dbReference type="InterPro" id="IPR000014">
    <property type="entry name" value="PAS"/>
</dbReference>
<dbReference type="SUPFAM" id="SSF47384">
    <property type="entry name" value="Homodimeric domain of signal transducing histidine kinase"/>
    <property type="match status" value="1"/>
</dbReference>
<dbReference type="Pfam" id="PF02518">
    <property type="entry name" value="HATPase_c"/>
    <property type="match status" value="1"/>
</dbReference>
<dbReference type="SMART" id="SM00387">
    <property type="entry name" value="HATPase_c"/>
    <property type="match status" value="1"/>
</dbReference>
<dbReference type="EC" id="2.7.13.3" evidence="2"/>
<dbReference type="PANTHER" id="PTHR43304">
    <property type="entry name" value="PHYTOCHROME-LIKE PROTEIN CPH1"/>
    <property type="match status" value="1"/>
</dbReference>
<dbReference type="SMART" id="SM00091">
    <property type="entry name" value="PAS"/>
    <property type="match status" value="4"/>
</dbReference>
<dbReference type="Pfam" id="PF13426">
    <property type="entry name" value="PAS_9"/>
    <property type="match status" value="1"/>
</dbReference>
<dbReference type="PRINTS" id="PR00344">
    <property type="entry name" value="BCTRLSENSOR"/>
</dbReference>
<dbReference type="InterPro" id="IPR003661">
    <property type="entry name" value="HisK_dim/P_dom"/>
</dbReference>
<protein>
    <recommendedName>
        <fullName evidence="2">histidine kinase</fullName>
        <ecNumber evidence="2">2.7.13.3</ecNumber>
    </recommendedName>
</protein>
<evidence type="ECO:0000313" key="7">
    <source>
        <dbReference type="EMBL" id="RIV21465.1"/>
    </source>
</evidence>
<reference evidence="7 8" key="1">
    <citation type="submission" date="2018-08" db="EMBL/GenBank/DDBJ databases">
        <title>Fibrisoma montanum sp. nov., isolated from Danxia mountain soil.</title>
        <authorList>
            <person name="Huang Y."/>
        </authorList>
    </citation>
    <scope>NUCLEOTIDE SEQUENCE [LARGE SCALE GENOMIC DNA]</scope>
    <source>
        <strain evidence="7 8">HYT19</strain>
    </source>
</reference>
<dbReference type="SUPFAM" id="SSF55874">
    <property type="entry name" value="ATPase domain of HSP90 chaperone/DNA topoisomerase II/histidine kinase"/>
    <property type="match status" value="1"/>
</dbReference>
<dbReference type="InterPro" id="IPR004358">
    <property type="entry name" value="Sig_transdc_His_kin-like_C"/>
</dbReference>
<evidence type="ECO:0000256" key="4">
    <source>
        <dbReference type="ARBA" id="ARBA00022679"/>
    </source>
</evidence>
<dbReference type="CDD" id="cd00082">
    <property type="entry name" value="HisKA"/>
    <property type="match status" value="1"/>
</dbReference>
<dbReference type="CDD" id="cd00130">
    <property type="entry name" value="PAS"/>
    <property type="match status" value="2"/>
</dbReference>
<keyword evidence="5" id="KW-0418">Kinase</keyword>
<name>A0A418M6T4_9BACT</name>
<keyword evidence="3" id="KW-0597">Phosphoprotein</keyword>
<dbReference type="Pfam" id="PF00512">
    <property type="entry name" value="HisKA"/>
    <property type="match status" value="1"/>
</dbReference>
<gene>
    <name evidence="7" type="ORF">DYU11_18855</name>
</gene>
<dbReference type="OrthoDB" id="9124519at2"/>
<proteinExistence type="predicted"/>
<dbReference type="Gene3D" id="3.30.565.10">
    <property type="entry name" value="Histidine kinase-like ATPase, C-terminal domain"/>
    <property type="match status" value="1"/>
</dbReference>
<dbReference type="Pfam" id="PF08448">
    <property type="entry name" value="PAS_4"/>
    <property type="match status" value="2"/>
</dbReference>
<dbReference type="Proteomes" id="UP000283523">
    <property type="component" value="Unassembled WGS sequence"/>
</dbReference>
<dbReference type="EMBL" id="QXED01000005">
    <property type="protein sequence ID" value="RIV21465.1"/>
    <property type="molecule type" value="Genomic_DNA"/>
</dbReference>
<dbReference type="InterPro" id="IPR003594">
    <property type="entry name" value="HATPase_dom"/>
</dbReference>
<dbReference type="InterPro" id="IPR035965">
    <property type="entry name" value="PAS-like_dom_sf"/>
</dbReference>
<dbReference type="SMART" id="SM00388">
    <property type="entry name" value="HisKA"/>
    <property type="match status" value="1"/>
</dbReference>
<dbReference type="InterPro" id="IPR013656">
    <property type="entry name" value="PAS_4"/>
</dbReference>
<comment type="caution">
    <text evidence="7">The sequence shown here is derived from an EMBL/GenBank/DDBJ whole genome shotgun (WGS) entry which is preliminary data.</text>
</comment>
<keyword evidence="8" id="KW-1185">Reference proteome</keyword>
<dbReference type="InterPro" id="IPR005467">
    <property type="entry name" value="His_kinase_dom"/>
</dbReference>
<accession>A0A418M6T4</accession>
<dbReference type="PROSITE" id="PS50109">
    <property type="entry name" value="HIS_KIN"/>
    <property type="match status" value="1"/>
</dbReference>
<evidence type="ECO:0000256" key="1">
    <source>
        <dbReference type="ARBA" id="ARBA00000085"/>
    </source>
</evidence>
<dbReference type="RefSeq" id="WP_119669258.1">
    <property type="nucleotide sequence ID" value="NZ_QXED01000005.1"/>
</dbReference>
<dbReference type="SUPFAM" id="SSF55785">
    <property type="entry name" value="PYP-like sensor domain (PAS domain)"/>
    <property type="match status" value="4"/>
</dbReference>
<feature type="domain" description="Histidine kinase" evidence="6">
    <location>
        <begin position="540"/>
        <end position="767"/>
    </location>
</feature>
<evidence type="ECO:0000313" key="8">
    <source>
        <dbReference type="Proteomes" id="UP000283523"/>
    </source>
</evidence>
<evidence type="ECO:0000259" key="6">
    <source>
        <dbReference type="PROSITE" id="PS50109"/>
    </source>
</evidence>
<dbReference type="InterPro" id="IPR036097">
    <property type="entry name" value="HisK_dim/P_sf"/>
</dbReference>
<keyword evidence="4" id="KW-0808">Transferase</keyword>
<dbReference type="GO" id="GO:0000155">
    <property type="term" value="F:phosphorelay sensor kinase activity"/>
    <property type="evidence" value="ECO:0007669"/>
    <property type="project" value="InterPro"/>
</dbReference>
<dbReference type="FunFam" id="3.30.565.10:FF:000006">
    <property type="entry name" value="Sensor histidine kinase WalK"/>
    <property type="match status" value="1"/>
</dbReference>
<dbReference type="AlphaFoldDB" id="A0A418M6T4"/>
<comment type="catalytic activity">
    <reaction evidence="1">
        <text>ATP + protein L-histidine = ADP + protein N-phospho-L-histidine.</text>
        <dbReference type="EC" id="2.7.13.3"/>
    </reaction>
</comment>
<dbReference type="Gene3D" id="1.10.287.130">
    <property type="match status" value="1"/>
</dbReference>
<evidence type="ECO:0000256" key="5">
    <source>
        <dbReference type="ARBA" id="ARBA00022777"/>
    </source>
</evidence>
<evidence type="ECO:0000256" key="2">
    <source>
        <dbReference type="ARBA" id="ARBA00012438"/>
    </source>
</evidence>
<evidence type="ECO:0000256" key="3">
    <source>
        <dbReference type="ARBA" id="ARBA00022553"/>
    </source>
</evidence>
<dbReference type="PANTHER" id="PTHR43304:SF1">
    <property type="entry name" value="PAC DOMAIN-CONTAINING PROTEIN"/>
    <property type="match status" value="1"/>
</dbReference>
<dbReference type="InterPro" id="IPR036890">
    <property type="entry name" value="HATPase_C_sf"/>
</dbReference>